<evidence type="ECO:0000259" key="2">
    <source>
        <dbReference type="Pfam" id="PF07992"/>
    </source>
</evidence>
<dbReference type="SUPFAM" id="SSF51905">
    <property type="entry name" value="FAD/NAD(P)-binding domain"/>
    <property type="match status" value="1"/>
</dbReference>
<dbReference type="InterPro" id="IPR023753">
    <property type="entry name" value="FAD/NAD-binding_dom"/>
</dbReference>
<dbReference type="FunFam" id="3.50.50.60:FF:000380">
    <property type="entry name" value="Chromosome 1, whole genome shotgun sequence"/>
    <property type="match status" value="1"/>
</dbReference>
<evidence type="ECO:0000256" key="1">
    <source>
        <dbReference type="SAM" id="MobiDB-lite"/>
    </source>
</evidence>
<evidence type="ECO:0000313" key="3">
    <source>
        <dbReference type="EMBL" id="RSH82723.1"/>
    </source>
</evidence>
<dbReference type="EMBL" id="RSCE01000005">
    <property type="protein sequence ID" value="RSH82723.1"/>
    <property type="molecule type" value="Genomic_DNA"/>
</dbReference>
<dbReference type="GO" id="GO:0004174">
    <property type="term" value="F:electron-transferring-flavoprotein dehydrogenase activity"/>
    <property type="evidence" value="ECO:0007669"/>
    <property type="project" value="TreeGrafter"/>
</dbReference>
<dbReference type="Gene3D" id="3.50.50.60">
    <property type="entry name" value="FAD/NAD(P)-binding domain"/>
    <property type="match status" value="3"/>
</dbReference>
<accession>A0A427XV63</accession>
<dbReference type="PANTHER" id="PTHR43735">
    <property type="entry name" value="APOPTOSIS-INDUCING FACTOR 1"/>
    <property type="match status" value="1"/>
</dbReference>
<dbReference type="PRINTS" id="PR00411">
    <property type="entry name" value="PNDRDTASEI"/>
</dbReference>
<protein>
    <recommendedName>
        <fullName evidence="2">FAD/NAD(P)-binding domain-containing protein</fullName>
    </recommendedName>
</protein>
<gene>
    <name evidence="3" type="ORF">EHS24_007717</name>
</gene>
<comment type="caution">
    <text evidence="3">The sequence shown here is derived from an EMBL/GenBank/DDBJ whole genome shotgun (WGS) entry which is preliminary data.</text>
</comment>
<dbReference type="Pfam" id="PF07992">
    <property type="entry name" value="Pyr_redox_2"/>
    <property type="match status" value="1"/>
</dbReference>
<dbReference type="GO" id="GO:0050660">
    <property type="term" value="F:flavin adenine dinucleotide binding"/>
    <property type="evidence" value="ECO:0007669"/>
    <property type="project" value="TreeGrafter"/>
</dbReference>
<feature type="region of interest" description="Disordered" evidence="1">
    <location>
        <begin position="103"/>
        <end position="124"/>
    </location>
</feature>
<proteinExistence type="predicted"/>
<dbReference type="STRING" id="105984.A0A427XV63"/>
<dbReference type="GeneID" id="39592260"/>
<keyword evidence="4" id="KW-1185">Reference proteome</keyword>
<dbReference type="GO" id="GO:0005737">
    <property type="term" value="C:cytoplasm"/>
    <property type="evidence" value="ECO:0007669"/>
    <property type="project" value="TreeGrafter"/>
</dbReference>
<dbReference type="AlphaFoldDB" id="A0A427XV63"/>
<organism evidence="3 4">
    <name type="scientific">Apiotrichum porosum</name>
    <dbReference type="NCBI Taxonomy" id="105984"/>
    <lineage>
        <taxon>Eukaryota</taxon>
        <taxon>Fungi</taxon>
        <taxon>Dikarya</taxon>
        <taxon>Basidiomycota</taxon>
        <taxon>Agaricomycotina</taxon>
        <taxon>Tremellomycetes</taxon>
        <taxon>Trichosporonales</taxon>
        <taxon>Trichosporonaceae</taxon>
        <taxon>Apiotrichum</taxon>
    </lineage>
</organism>
<dbReference type="Proteomes" id="UP000279236">
    <property type="component" value="Unassembled WGS sequence"/>
</dbReference>
<name>A0A427XV63_9TREE</name>
<evidence type="ECO:0000313" key="4">
    <source>
        <dbReference type="Proteomes" id="UP000279236"/>
    </source>
</evidence>
<reference evidence="3 4" key="1">
    <citation type="submission" date="2018-11" db="EMBL/GenBank/DDBJ databases">
        <title>Genome sequence of Apiotrichum porosum DSM 27194.</title>
        <authorList>
            <person name="Aliyu H."/>
            <person name="Gorte O."/>
            <person name="Ochsenreither K."/>
        </authorList>
    </citation>
    <scope>NUCLEOTIDE SEQUENCE [LARGE SCALE GENOMIC DNA]</scope>
    <source>
        <strain evidence="3 4">DSM 27194</strain>
    </source>
</reference>
<dbReference type="RefSeq" id="XP_028476955.1">
    <property type="nucleotide sequence ID" value="XM_028623062.1"/>
</dbReference>
<sequence>MSIGSTSISTSAGTAMRTVVVLGAAYGGAHAAQMLGASLPANYRVLVVDRNSHMNHVYVFPRFITVPRLAPKGFIPYYNMFAYPPLDFSKPKEEVDKEIAERAKAAKSLPTPPATRDGSPEPDTRHEFIQANVVSLSKNSLTILKPDAEGSYDGVKDDGSDAPSDRLCTIDFDYCIYALGAGLPAPCDVWGEYGRTQLPGRGTKAGGLNWMNTRGELLAKAERIVLVGAGALGIQFATDLKDLYPSKEVTLLHSRTRVLPRYPQEMHDEVIKGLERAGVQVVLGERVTEWPENPDVLGEPKVVRTDKGSEFTADLVLACTGQKPHVDLVRGLGDVIADTGRIRVKPTTQIQVGPISEEPKSDSISAAVEKLSLEPSETLDHIFAVGDCADTTAIQAGHTAYWQGEVAVRNLLRLVKAREGEDLEELETYAPGAPAIKVTLGLKHYVIANADGVKPGDDGVEDLQARLMWPTFNAGEFDDDA</sequence>
<dbReference type="PRINTS" id="PR00368">
    <property type="entry name" value="FADPNR"/>
</dbReference>
<dbReference type="OrthoDB" id="202203at2759"/>
<dbReference type="PANTHER" id="PTHR43735:SF2">
    <property type="entry name" value="FE-REGULATED PROTEIN 8"/>
    <property type="match status" value="1"/>
</dbReference>
<feature type="domain" description="FAD/NAD(P)-binding" evidence="2">
    <location>
        <begin position="18"/>
        <end position="352"/>
    </location>
</feature>
<dbReference type="InterPro" id="IPR036188">
    <property type="entry name" value="FAD/NAD-bd_sf"/>
</dbReference>